<dbReference type="PANTHER" id="PTHR37810:SF9">
    <property type="entry name" value="MEMBRANE PROTEIN"/>
    <property type="match status" value="1"/>
</dbReference>
<feature type="transmembrane region" description="Helical" evidence="1">
    <location>
        <begin position="56"/>
        <end position="76"/>
    </location>
</feature>
<evidence type="ECO:0000256" key="1">
    <source>
        <dbReference type="SAM" id="Phobius"/>
    </source>
</evidence>
<dbReference type="PANTHER" id="PTHR37810">
    <property type="entry name" value="IMMUNITY PROTEIN SDPI"/>
    <property type="match status" value="1"/>
</dbReference>
<dbReference type="Proteomes" id="UP001596989">
    <property type="component" value="Unassembled WGS sequence"/>
</dbReference>
<feature type="transmembrane region" description="Helical" evidence="1">
    <location>
        <begin position="141"/>
        <end position="162"/>
    </location>
</feature>
<gene>
    <name evidence="4" type="ORF">ACFQ2I_12505</name>
</gene>
<dbReference type="RefSeq" id="WP_377564588.1">
    <property type="nucleotide sequence ID" value="NZ_JBHTJZ010000014.1"/>
</dbReference>
<feature type="transmembrane region" description="Helical" evidence="1">
    <location>
        <begin position="351"/>
        <end position="370"/>
    </location>
</feature>
<keyword evidence="1" id="KW-0812">Transmembrane</keyword>
<evidence type="ECO:0000313" key="5">
    <source>
        <dbReference type="Proteomes" id="UP001596989"/>
    </source>
</evidence>
<feature type="transmembrane region" description="Helical" evidence="1">
    <location>
        <begin position="6"/>
        <end position="27"/>
    </location>
</feature>
<feature type="transmembrane region" description="Helical" evidence="1">
    <location>
        <begin position="190"/>
        <end position="211"/>
    </location>
</feature>
<feature type="domain" description="DUF1648" evidence="2">
    <location>
        <begin position="149"/>
        <end position="196"/>
    </location>
</feature>
<dbReference type="InterPro" id="IPR043831">
    <property type="entry name" value="DUF5808"/>
</dbReference>
<protein>
    <submittedName>
        <fullName evidence="4">DUF1648 domain-containing protein</fullName>
    </submittedName>
</protein>
<dbReference type="PIRSF" id="PIRSF032908">
    <property type="entry name" value="UCP032908"/>
    <property type="match status" value="1"/>
</dbReference>
<accession>A0ABW3HRL8</accession>
<proteinExistence type="predicted"/>
<evidence type="ECO:0000313" key="4">
    <source>
        <dbReference type="EMBL" id="MFD0960213.1"/>
    </source>
</evidence>
<keyword evidence="5" id="KW-1185">Reference proteome</keyword>
<keyword evidence="1" id="KW-1133">Transmembrane helix</keyword>
<dbReference type="InterPro" id="IPR012867">
    <property type="entry name" value="DUF1648"/>
</dbReference>
<comment type="caution">
    <text evidence="4">The sequence shown here is derived from an EMBL/GenBank/DDBJ whole genome shotgun (WGS) entry which is preliminary data.</text>
</comment>
<evidence type="ECO:0000259" key="2">
    <source>
        <dbReference type="Pfam" id="PF07853"/>
    </source>
</evidence>
<dbReference type="EMBL" id="JBHTJZ010000014">
    <property type="protein sequence ID" value="MFD0960213.1"/>
    <property type="molecule type" value="Genomic_DNA"/>
</dbReference>
<evidence type="ECO:0000259" key="3">
    <source>
        <dbReference type="Pfam" id="PF19124"/>
    </source>
</evidence>
<dbReference type="InterPro" id="IPR014574">
    <property type="entry name" value="UCP032908"/>
</dbReference>
<feature type="transmembrane region" description="Helical" evidence="1">
    <location>
        <begin position="236"/>
        <end position="258"/>
    </location>
</feature>
<reference evidence="5" key="1">
    <citation type="journal article" date="2019" name="Int. J. Syst. Evol. Microbiol.">
        <title>The Global Catalogue of Microorganisms (GCM) 10K type strain sequencing project: providing services to taxonomists for standard genome sequencing and annotation.</title>
        <authorList>
            <consortium name="The Broad Institute Genomics Platform"/>
            <consortium name="The Broad Institute Genome Sequencing Center for Infectious Disease"/>
            <person name="Wu L."/>
            <person name="Ma J."/>
        </authorList>
    </citation>
    <scope>NUCLEOTIDE SEQUENCE [LARGE SCALE GENOMIC DNA]</scope>
    <source>
        <strain evidence="5">CCUG 59129</strain>
    </source>
</reference>
<keyword evidence="1" id="KW-0472">Membrane</keyword>
<organism evidence="4 5">
    <name type="scientific">Paenibacillus chungangensis</name>
    <dbReference type="NCBI Taxonomy" id="696535"/>
    <lineage>
        <taxon>Bacteria</taxon>
        <taxon>Bacillati</taxon>
        <taxon>Bacillota</taxon>
        <taxon>Bacilli</taxon>
        <taxon>Bacillales</taxon>
        <taxon>Paenibacillaceae</taxon>
        <taxon>Paenibacillus</taxon>
    </lineage>
</organism>
<feature type="domain" description="DUF5808" evidence="3">
    <location>
        <begin position="328"/>
        <end position="353"/>
    </location>
</feature>
<dbReference type="Pfam" id="PF07853">
    <property type="entry name" value="DUF1648"/>
    <property type="match status" value="1"/>
</dbReference>
<sequence length="371" mass="41831">MSQGWLVFMSAIVMFPLVMISTIMPFLTRRIESFGVTVPEEAQKDSRLAALRRQYAWWNGAAGVALSASLVLFSLSPMSEESWSLTMLGHVFGYLILSFLIYLKQHNAVKQIKLQENWQTDKVQRVIVNMKFRQEKLTVSYLWFIPHFLLIVSYVLIGVLGYDQFPDQIPMKHDFAGNITRTVAKSYSAVMWPAIIGSFLLLVFIFVNYTISRSKQIVESHDPEGSLRRNVKFRRYWSSFIVVNAFLMIAMFGSFQLYQLLDWDIRVPSILVLVVTGIIVVGSIVLSIVTGQGGSRIGGGSGSADGKAAAAAGDQDQHWKLGQFYFNPKDPAIFVEKRFGVGWTMNFARPFGWIILISIIAISLLLTWAMG</sequence>
<feature type="transmembrane region" description="Helical" evidence="1">
    <location>
        <begin position="270"/>
        <end position="289"/>
    </location>
</feature>
<dbReference type="Pfam" id="PF19124">
    <property type="entry name" value="DUF5808"/>
    <property type="match status" value="1"/>
</dbReference>
<feature type="transmembrane region" description="Helical" evidence="1">
    <location>
        <begin position="82"/>
        <end position="103"/>
    </location>
</feature>
<name>A0ABW3HRL8_9BACL</name>